<dbReference type="EMBL" id="JAMPKX010000002">
    <property type="protein sequence ID" value="MEP0946903.1"/>
    <property type="molecule type" value="Genomic_DNA"/>
</dbReference>
<proteinExistence type="predicted"/>
<organism evidence="1 2">
    <name type="scientific">Leptolyngbya subtilissima DQ-A4</name>
    <dbReference type="NCBI Taxonomy" id="2933933"/>
    <lineage>
        <taxon>Bacteria</taxon>
        <taxon>Bacillati</taxon>
        <taxon>Cyanobacteriota</taxon>
        <taxon>Cyanophyceae</taxon>
        <taxon>Leptolyngbyales</taxon>
        <taxon>Leptolyngbyaceae</taxon>
        <taxon>Leptolyngbya group</taxon>
        <taxon>Leptolyngbya</taxon>
    </lineage>
</organism>
<name>A0ABV0K288_9CYAN</name>
<keyword evidence="2" id="KW-1185">Reference proteome</keyword>
<gene>
    <name evidence="1" type="ORF">NC992_08470</name>
</gene>
<protein>
    <submittedName>
        <fullName evidence="1">Uncharacterized protein</fullName>
    </submittedName>
</protein>
<dbReference type="RefSeq" id="WP_190697029.1">
    <property type="nucleotide sequence ID" value="NZ_JAMPKX010000002.1"/>
</dbReference>
<evidence type="ECO:0000313" key="2">
    <source>
        <dbReference type="Proteomes" id="UP001482513"/>
    </source>
</evidence>
<accession>A0ABV0K288</accession>
<evidence type="ECO:0000313" key="1">
    <source>
        <dbReference type="EMBL" id="MEP0946903.1"/>
    </source>
</evidence>
<reference evidence="1 2" key="1">
    <citation type="submission" date="2022-04" db="EMBL/GenBank/DDBJ databases">
        <title>Positive selection, recombination, and allopatry shape intraspecific diversity of widespread and dominant cyanobacteria.</title>
        <authorList>
            <person name="Wei J."/>
            <person name="Shu W."/>
            <person name="Hu C."/>
        </authorList>
    </citation>
    <scope>NUCLEOTIDE SEQUENCE [LARGE SCALE GENOMIC DNA]</scope>
    <source>
        <strain evidence="1 2">DQ-A4</strain>
    </source>
</reference>
<sequence>MCRGPGLLKPGQEDSLRRLLDAIAANLAATSYFQIAESQRLHFCAWGL</sequence>
<comment type="caution">
    <text evidence="1">The sequence shown here is derived from an EMBL/GenBank/DDBJ whole genome shotgun (WGS) entry which is preliminary data.</text>
</comment>
<dbReference type="Proteomes" id="UP001482513">
    <property type="component" value="Unassembled WGS sequence"/>
</dbReference>